<sequence length="397" mass="42859">MQGGPSEREEYVFLPNARTVRSTRSTPSANFCSSISSLRWRRAPLILCTLGKPGERPCRRGSAISTSARAGRAPRITDVAALAGVSAGTASKALNGTGSLRAETRERVRDAARQLGFTPDARGRSLSSGRSYTVGLVTTDSSGRFSIPVMTGAEDALSAGELMLLLCDTRDDPLRERHYLTTLSARRVDGLIVTGRRTEPREPVRSDVPVVYAFNPSTDPEDTSVVVDDHGGAVEAVRHLLGLGRQRIVHVTGPARHLSATERAAGAREAAGAQLVLEPLFGEWSERWGRQAVELALRQVPDLDAVVCGSDQIARGVCDRLRELGRHVPDDVAVTGFDNWAVMAEASRPPLTTVDLRLTDLGRRAAQLLIEAIDGRRQPGVQRLPTRLVLRESTLGV</sequence>
<evidence type="ECO:0000256" key="2">
    <source>
        <dbReference type="ARBA" id="ARBA00023125"/>
    </source>
</evidence>
<dbReference type="Proteomes" id="UP000435304">
    <property type="component" value="Unassembled WGS sequence"/>
</dbReference>
<dbReference type="CDD" id="cd01392">
    <property type="entry name" value="HTH_LacI"/>
    <property type="match status" value="1"/>
</dbReference>
<name>A0A6A9V0A7_9ACTN</name>
<evidence type="ECO:0000313" key="6">
    <source>
        <dbReference type="Proteomes" id="UP000435304"/>
    </source>
</evidence>
<keyword evidence="1" id="KW-0805">Transcription regulation</keyword>
<dbReference type="Pfam" id="PF13377">
    <property type="entry name" value="Peripla_BP_3"/>
    <property type="match status" value="1"/>
</dbReference>
<dbReference type="GO" id="GO:0000976">
    <property type="term" value="F:transcription cis-regulatory region binding"/>
    <property type="evidence" value="ECO:0007669"/>
    <property type="project" value="TreeGrafter"/>
</dbReference>
<accession>A0A6A9V0A7</accession>
<dbReference type="EMBL" id="WPCU01000004">
    <property type="protein sequence ID" value="MVA75259.1"/>
    <property type="molecule type" value="Genomic_DNA"/>
</dbReference>
<keyword evidence="2 5" id="KW-0238">DNA-binding</keyword>
<dbReference type="InterPro" id="IPR010982">
    <property type="entry name" value="Lambda_DNA-bd_dom_sf"/>
</dbReference>
<evidence type="ECO:0000256" key="1">
    <source>
        <dbReference type="ARBA" id="ARBA00023015"/>
    </source>
</evidence>
<dbReference type="PROSITE" id="PS50932">
    <property type="entry name" value="HTH_LACI_2"/>
    <property type="match status" value="1"/>
</dbReference>
<dbReference type="PANTHER" id="PTHR30146">
    <property type="entry name" value="LACI-RELATED TRANSCRIPTIONAL REPRESSOR"/>
    <property type="match status" value="1"/>
</dbReference>
<proteinExistence type="predicted"/>
<dbReference type="SUPFAM" id="SSF47413">
    <property type="entry name" value="lambda repressor-like DNA-binding domains"/>
    <property type="match status" value="1"/>
</dbReference>
<dbReference type="PANTHER" id="PTHR30146:SF109">
    <property type="entry name" value="HTH-TYPE TRANSCRIPTIONAL REGULATOR GALS"/>
    <property type="match status" value="1"/>
</dbReference>
<dbReference type="InterPro" id="IPR046335">
    <property type="entry name" value="LacI/GalR-like_sensor"/>
</dbReference>
<reference evidence="5 6" key="1">
    <citation type="submission" date="2019-12" db="EMBL/GenBank/DDBJ databases">
        <title>Auraticoccus cholistani sp. nov., an actinomycete isolated from soil of Cholistan desert.</title>
        <authorList>
            <person name="Cheema M.T."/>
        </authorList>
    </citation>
    <scope>NUCLEOTIDE SEQUENCE [LARGE SCALE GENOMIC DNA]</scope>
    <source>
        <strain evidence="5 6">F435</strain>
    </source>
</reference>
<dbReference type="SMART" id="SM00354">
    <property type="entry name" value="HTH_LACI"/>
    <property type="match status" value="1"/>
</dbReference>
<gene>
    <name evidence="5" type="ORF">GC722_04330</name>
</gene>
<organism evidence="5 6">
    <name type="scientific">Auraticoccus cholistanensis</name>
    <dbReference type="NCBI Taxonomy" id="2656650"/>
    <lineage>
        <taxon>Bacteria</taxon>
        <taxon>Bacillati</taxon>
        <taxon>Actinomycetota</taxon>
        <taxon>Actinomycetes</taxon>
        <taxon>Propionibacteriales</taxon>
        <taxon>Propionibacteriaceae</taxon>
        <taxon>Auraticoccus</taxon>
    </lineage>
</organism>
<dbReference type="AlphaFoldDB" id="A0A6A9V0A7"/>
<evidence type="ECO:0000313" key="5">
    <source>
        <dbReference type="EMBL" id="MVA75259.1"/>
    </source>
</evidence>
<dbReference type="SUPFAM" id="SSF53822">
    <property type="entry name" value="Periplasmic binding protein-like I"/>
    <property type="match status" value="1"/>
</dbReference>
<evidence type="ECO:0000256" key="3">
    <source>
        <dbReference type="ARBA" id="ARBA00023163"/>
    </source>
</evidence>
<evidence type="ECO:0000259" key="4">
    <source>
        <dbReference type="PROSITE" id="PS50932"/>
    </source>
</evidence>
<protein>
    <submittedName>
        <fullName evidence="5">LacI family DNA-binding transcriptional regulator</fullName>
    </submittedName>
</protein>
<dbReference type="InterPro" id="IPR028082">
    <property type="entry name" value="Peripla_BP_I"/>
</dbReference>
<dbReference type="Pfam" id="PF00356">
    <property type="entry name" value="LacI"/>
    <property type="match status" value="1"/>
</dbReference>
<keyword evidence="6" id="KW-1185">Reference proteome</keyword>
<dbReference type="CDD" id="cd06288">
    <property type="entry name" value="PBP1_sucrose_transcription_regulator"/>
    <property type="match status" value="1"/>
</dbReference>
<keyword evidence="3" id="KW-0804">Transcription</keyword>
<dbReference type="Gene3D" id="3.40.50.2300">
    <property type="match status" value="2"/>
</dbReference>
<comment type="caution">
    <text evidence="5">The sequence shown here is derived from an EMBL/GenBank/DDBJ whole genome shotgun (WGS) entry which is preliminary data.</text>
</comment>
<dbReference type="Gene3D" id="1.10.260.40">
    <property type="entry name" value="lambda repressor-like DNA-binding domains"/>
    <property type="match status" value="1"/>
</dbReference>
<dbReference type="PROSITE" id="PS00356">
    <property type="entry name" value="HTH_LACI_1"/>
    <property type="match status" value="1"/>
</dbReference>
<feature type="domain" description="HTH lacI-type" evidence="4">
    <location>
        <begin position="74"/>
        <end position="128"/>
    </location>
</feature>
<dbReference type="InterPro" id="IPR000843">
    <property type="entry name" value="HTH_LacI"/>
</dbReference>
<dbReference type="GO" id="GO:0003700">
    <property type="term" value="F:DNA-binding transcription factor activity"/>
    <property type="evidence" value="ECO:0007669"/>
    <property type="project" value="TreeGrafter"/>
</dbReference>